<accession>A0A7C9FSN7</accession>
<proteinExistence type="predicted"/>
<protein>
    <submittedName>
        <fullName evidence="1">Uncharacterized protein</fullName>
    </submittedName>
</protein>
<gene>
    <name evidence="1" type="ORF">GBK04_19485</name>
</gene>
<evidence type="ECO:0000313" key="2">
    <source>
        <dbReference type="Proteomes" id="UP000479293"/>
    </source>
</evidence>
<dbReference type="PROSITE" id="PS51257">
    <property type="entry name" value="PROKAR_LIPOPROTEIN"/>
    <property type="match status" value="1"/>
</dbReference>
<dbReference type="RefSeq" id="WP_152762557.1">
    <property type="nucleotide sequence ID" value="NZ_WHLY01000002.1"/>
</dbReference>
<comment type="caution">
    <text evidence="1">The sequence shown here is derived from an EMBL/GenBank/DDBJ whole genome shotgun (WGS) entry which is preliminary data.</text>
</comment>
<organism evidence="1 2">
    <name type="scientific">Salmonirosea aquatica</name>
    <dbReference type="NCBI Taxonomy" id="2654236"/>
    <lineage>
        <taxon>Bacteria</taxon>
        <taxon>Pseudomonadati</taxon>
        <taxon>Bacteroidota</taxon>
        <taxon>Cytophagia</taxon>
        <taxon>Cytophagales</taxon>
        <taxon>Spirosomataceae</taxon>
        <taxon>Salmonirosea</taxon>
    </lineage>
</organism>
<reference evidence="1 2" key="1">
    <citation type="submission" date="2019-10" db="EMBL/GenBank/DDBJ databases">
        <title>Draft Genome Sequence of Cytophagaceae sp. SJW1-29.</title>
        <authorList>
            <person name="Choi A."/>
        </authorList>
    </citation>
    <scope>NUCLEOTIDE SEQUENCE [LARGE SCALE GENOMIC DNA]</scope>
    <source>
        <strain evidence="1 2">SJW1-29</strain>
    </source>
</reference>
<keyword evidence="2" id="KW-1185">Reference proteome</keyword>
<name>A0A7C9FSN7_9BACT</name>
<evidence type="ECO:0000313" key="1">
    <source>
        <dbReference type="EMBL" id="MPR35472.1"/>
    </source>
</evidence>
<dbReference type="EMBL" id="WHLY01000002">
    <property type="protein sequence ID" value="MPR35472.1"/>
    <property type="molecule type" value="Genomic_DNA"/>
</dbReference>
<dbReference type="AlphaFoldDB" id="A0A7C9FSN7"/>
<sequence>MRYPFFAGLFLILGLSSCIDTPNFDDTPSIQFNNIDKFTVPDPFSGPTAKKDSVVITIDFEDGDGDLGVSPEERDTNALNTIYKEWGNYELTILKKDANGSFQELPSSVTSKLFFPTLKRDGKPGPIKGKLDLSQTYFYSRFSKLSVVKFKVRIRDRALRASNVVETDTISVPIDQ</sequence>
<dbReference type="Proteomes" id="UP000479293">
    <property type="component" value="Unassembled WGS sequence"/>
</dbReference>